<proteinExistence type="predicted"/>
<dbReference type="STRING" id="1842532.A7E78_03730"/>
<dbReference type="RefSeq" id="WP_072282979.1">
    <property type="nucleotide sequence ID" value="NZ_CP015519.1"/>
</dbReference>
<dbReference type="OrthoDB" id="9807855at2"/>
<accession>A0A1L3GMX7</accession>
<name>A0A1L3GMX7_9BACT</name>
<dbReference type="KEGG" id="pef:A7E78_03730"/>
<dbReference type="EMBL" id="CP015519">
    <property type="protein sequence ID" value="APG27018.1"/>
    <property type="molecule type" value="Genomic_DNA"/>
</dbReference>
<dbReference type="Proteomes" id="UP000182517">
    <property type="component" value="Chromosome"/>
</dbReference>
<protein>
    <recommendedName>
        <fullName evidence="3">DUF3820 family protein</fullName>
    </recommendedName>
</protein>
<dbReference type="InterPro" id="IPR024530">
    <property type="entry name" value="QSregVF_b"/>
</dbReference>
<gene>
    <name evidence="1" type="ORF">A7E78_03730</name>
</gene>
<reference evidence="1 2" key="1">
    <citation type="journal article" date="2017" name="Genome Announc.">
        <title>Complete Genome Sequences of Two Acetylene-Fermenting Pelobacter acetylenicus Strains.</title>
        <authorList>
            <person name="Sutton J.M."/>
            <person name="Baesman S.M."/>
            <person name="Fierst J.L."/>
            <person name="Poret-Peterson A.T."/>
            <person name="Oremland R.S."/>
            <person name="Dunlap D.S."/>
            <person name="Akob D.M."/>
        </authorList>
    </citation>
    <scope>NUCLEOTIDE SEQUENCE [LARGE SCALE GENOMIC DNA]</scope>
    <source>
        <strain evidence="1 2">SFB93</strain>
    </source>
</reference>
<dbReference type="AlphaFoldDB" id="A0A1L3GMX7"/>
<sequence>MSELVTLDSALLLELAEMRMPFGKHCGQRLIDLPEPYVVWFSQQGFPEGKLGRMLRTIYEIKLNGLEYLFDPLR</sequence>
<evidence type="ECO:0000313" key="1">
    <source>
        <dbReference type="EMBL" id="APG27018.1"/>
    </source>
</evidence>
<keyword evidence="2" id="KW-1185">Reference proteome</keyword>
<evidence type="ECO:0000313" key="2">
    <source>
        <dbReference type="Proteomes" id="UP000182517"/>
    </source>
</evidence>
<organism evidence="1 2">
    <name type="scientific">Syntrophotalea acetylenivorans</name>
    <dbReference type="NCBI Taxonomy" id="1842532"/>
    <lineage>
        <taxon>Bacteria</taxon>
        <taxon>Pseudomonadati</taxon>
        <taxon>Thermodesulfobacteriota</taxon>
        <taxon>Desulfuromonadia</taxon>
        <taxon>Desulfuromonadales</taxon>
        <taxon>Syntrophotaleaceae</taxon>
        <taxon>Syntrophotalea</taxon>
    </lineage>
</organism>
<dbReference type="Pfam" id="PF12843">
    <property type="entry name" value="QSregVF_b"/>
    <property type="match status" value="1"/>
</dbReference>
<evidence type="ECO:0008006" key="3">
    <source>
        <dbReference type="Google" id="ProtNLM"/>
    </source>
</evidence>